<dbReference type="AlphaFoldDB" id="A0A4Q9JXE2"/>
<comment type="catalytic activity">
    <reaction evidence="6">
        <text>(R)-lactate + A = pyruvate + AH2</text>
        <dbReference type="Rhea" id="RHEA:15089"/>
        <dbReference type="ChEBI" id="CHEBI:13193"/>
        <dbReference type="ChEBI" id="CHEBI:15361"/>
        <dbReference type="ChEBI" id="CHEBI:16004"/>
        <dbReference type="ChEBI" id="CHEBI:17499"/>
    </reaction>
</comment>
<evidence type="ECO:0000256" key="1">
    <source>
        <dbReference type="ARBA" id="ARBA00022485"/>
    </source>
</evidence>
<evidence type="ECO:0000313" key="8">
    <source>
        <dbReference type="EMBL" id="TBR82351.1"/>
    </source>
</evidence>
<keyword evidence="6" id="KW-0249">Electron transport</keyword>
<reference evidence="8 9" key="1">
    <citation type="submission" date="2018-07" db="EMBL/GenBank/DDBJ databases">
        <title>Campylobacter zealandensis sp. nov., isolated from birds and water in New Zealand.</title>
        <authorList>
            <person name="Wilkinson D.A."/>
            <person name="Biggs P.J."/>
            <person name="French N.P."/>
            <person name="Midwinter A.C."/>
        </authorList>
    </citation>
    <scope>NUCLEOTIDE SEQUENCE [LARGE SCALE GENOMIC DNA]</scope>
    <source>
        <strain evidence="8 9">B423b</strain>
    </source>
</reference>
<proteinExistence type="predicted"/>
<dbReference type="EMBL" id="QPGR01000001">
    <property type="protein sequence ID" value="TBR82351.1"/>
    <property type="molecule type" value="Genomic_DNA"/>
</dbReference>
<dbReference type="InterPro" id="IPR004017">
    <property type="entry name" value="Cys_rich_dom"/>
</dbReference>
<evidence type="ECO:0000259" key="7">
    <source>
        <dbReference type="PROSITE" id="PS51379"/>
    </source>
</evidence>
<dbReference type="PROSITE" id="PS00198">
    <property type="entry name" value="4FE4S_FER_1"/>
    <property type="match status" value="1"/>
</dbReference>
<keyword evidence="9" id="KW-1185">Reference proteome</keyword>
<keyword evidence="3" id="KW-0677">Repeat</keyword>
<sequence length="419" mass="48600">MMFNEISNACVKCGKCIPTCPIYKIKKDELHNPRGFLELLSAYNKGEILYNDDLKNVFDSCFLCANCTEICPFDLKVDKAIMDFRHKNFHKSLSLYKKIILFFLRNRKVLDFVAKLGYIFEPCIFKIQDKNLGMKSKINTPFIKKDRLIPSFGKKSFLNSNTNFIDNQGEKTIGFFVGCLQNYFYDESAKAVLKIAKKLKINIDLLKEQNCCAVAHFFSGDFKSVEKLAKKNIEYFEKKFENLDAIIISEATCSSMIRKDYEYFFNSVNQEEWAKRAKKISSKIYLATEYFYHNTSLKELLNKQKKTNFIVTYHDPCHSKKTQGIFKEPRELLKNNFILKEMHESDSCCGFGGINTQINLYNESLKIASKKALDIKETKAHFVSAECSACRMQISNSLEKEKIETIFKHPLELIAMMID</sequence>
<dbReference type="Pfam" id="PF02754">
    <property type="entry name" value="CCG"/>
    <property type="match status" value="2"/>
</dbReference>
<dbReference type="Gene3D" id="1.10.1060.10">
    <property type="entry name" value="Alpha-helical ferredoxin"/>
    <property type="match status" value="1"/>
</dbReference>
<dbReference type="PIRSF" id="PIRSF000139">
    <property type="entry name" value="Glc_ox_4Fe-4S"/>
    <property type="match status" value="1"/>
</dbReference>
<dbReference type="GO" id="GO:0046872">
    <property type="term" value="F:metal ion binding"/>
    <property type="evidence" value="ECO:0007669"/>
    <property type="project" value="UniProtKB-UniRule"/>
</dbReference>
<dbReference type="OrthoDB" id="9770306at2"/>
<keyword evidence="1 6" id="KW-0004">4Fe-4S</keyword>
<organism evidence="8 9">
    <name type="scientific">Campylobacter novaezeelandiae</name>
    <dbReference type="NCBI Taxonomy" id="2267891"/>
    <lineage>
        <taxon>Bacteria</taxon>
        <taxon>Pseudomonadati</taxon>
        <taxon>Campylobacterota</taxon>
        <taxon>Epsilonproteobacteria</taxon>
        <taxon>Campylobacterales</taxon>
        <taxon>Campylobacteraceae</taxon>
        <taxon>Campylobacter</taxon>
    </lineage>
</organism>
<comment type="caution">
    <text evidence="8">The sequence shown here is derived from an EMBL/GenBank/DDBJ whole genome shotgun (WGS) entry which is preliminary data.</text>
</comment>
<dbReference type="SUPFAM" id="SSF46548">
    <property type="entry name" value="alpha-helical ferredoxin"/>
    <property type="match status" value="1"/>
</dbReference>
<dbReference type="PROSITE" id="PS51379">
    <property type="entry name" value="4FE4S_FER_2"/>
    <property type="match status" value="1"/>
</dbReference>
<keyword evidence="2 6" id="KW-0479">Metal-binding</keyword>
<evidence type="ECO:0000256" key="2">
    <source>
        <dbReference type="ARBA" id="ARBA00022723"/>
    </source>
</evidence>
<gene>
    <name evidence="8" type="ORF">DU473_00485</name>
</gene>
<evidence type="ECO:0000256" key="5">
    <source>
        <dbReference type="ARBA" id="ARBA00023014"/>
    </source>
</evidence>
<comment type="catalytic activity">
    <reaction evidence="6">
        <text>glycolate + A = glyoxylate + AH2</text>
        <dbReference type="Rhea" id="RHEA:21264"/>
        <dbReference type="ChEBI" id="CHEBI:13193"/>
        <dbReference type="ChEBI" id="CHEBI:17499"/>
        <dbReference type="ChEBI" id="CHEBI:29805"/>
        <dbReference type="ChEBI" id="CHEBI:36655"/>
        <dbReference type="EC" id="1.1.99.14"/>
    </reaction>
</comment>
<evidence type="ECO:0000256" key="4">
    <source>
        <dbReference type="ARBA" id="ARBA00023004"/>
    </source>
</evidence>
<evidence type="ECO:0000256" key="6">
    <source>
        <dbReference type="PIRNR" id="PIRNR000139"/>
    </source>
</evidence>
<dbReference type="Proteomes" id="UP000292583">
    <property type="component" value="Unassembled WGS sequence"/>
</dbReference>
<dbReference type="InterPro" id="IPR017896">
    <property type="entry name" value="4Fe4S_Fe-S-bd"/>
</dbReference>
<name>A0A4Q9JXE2_9BACT</name>
<dbReference type="RefSeq" id="WP_131163338.1">
    <property type="nucleotide sequence ID" value="NZ_QPGQ01000010.1"/>
</dbReference>
<comment type="cofactor">
    <cofactor evidence="6">
        <name>[4Fe-4S] cluster</name>
        <dbReference type="ChEBI" id="CHEBI:49883"/>
    </cofactor>
    <text evidence="6">Binds 2 [4Fe-4S] clusters.</text>
</comment>
<dbReference type="GO" id="GO:0019154">
    <property type="term" value="F:glycolate dehydrogenase activity"/>
    <property type="evidence" value="ECO:0007669"/>
    <property type="project" value="UniProtKB-EC"/>
</dbReference>
<evidence type="ECO:0000313" key="9">
    <source>
        <dbReference type="Proteomes" id="UP000292583"/>
    </source>
</evidence>
<dbReference type="InterPro" id="IPR012257">
    <property type="entry name" value="Glc_ox_4Fe-4S"/>
</dbReference>
<keyword evidence="4 6" id="KW-0408">Iron</keyword>
<keyword evidence="6" id="KW-0813">Transport</keyword>
<dbReference type="InterPro" id="IPR017900">
    <property type="entry name" value="4Fe4S_Fe_S_CS"/>
</dbReference>
<feature type="domain" description="4Fe-4S ferredoxin-type" evidence="7">
    <location>
        <begin position="1"/>
        <end position="30"/>
    </location>
</feature>
<dbReference type="EC" id="1.1.99.14" evidence="6"/>
<dbReference type="GO" id="GO:0051539">
    <property type="term" value="F:4 iron, 4 sulfur cluster binding"/>
    <property type="evidence" value="ECO:0007669"/>
    <property type="project" value="UniProtKB-UniRule"/>
</dbReference>
<dbReference type="Pfam" id="PF13183">
    <property type="entry name" value="Fer4_8"/>
    <property type="match status" value="1"/>
</dbReference>
<dbReference type="PANTHER" id="PTHR32479">
    <property type="entry name" value="GLYCOLATE OXIDASE IRON-SULFUR SUBUNIT"/>
    <property type="match status" value="1"/>
</dbReference>
<protein>
    <recommendedName>
        <fullName evidence="6">Glycolate oxidase iron-sulfur subunit</fullName>
        <ecNumber evidence="6">1.1.99.14</ecNumber>
    </recommendedName>
</protein>
<comment type="function">
    <text evidence="6">Component of a complex that catalyzes the oxidation of glycolate to glyoxylate.</text>
</comment>
<dbReference type="PANTHER" id="PTHR32479:SF20">
    <property type="entry name" value="GLYCOLATE OXIDASE IRON-SULFUR SUBUNIT"/>
    <property type="match status" value="1"/>
</dbReference>
<accession>A0A4Q9JXE2</accession>
<keyword evidence="5 6" id="KW-0411">Iron-sulfur</keyword>
<dbReference type="InterPro" id="IPR009051">
    <property type="entry name" value="Helical_ferredxn"/>
</dbReference>
<evidence type="ECO:0000256" key="3">
    <source>
        <dbReference type="ARBA" id="ARBA00022737"/>
    </source>
</evidence>